<dbReference type="EMBL" id="JABFCZ010000002">
    <property type="protein sequence ID" value="MBD1545059.1"/>
    <property type="molecule type" value="Genomic_DNA"/>
</dbReference>
<comment type="caution">
    <text evidence="1">The sequence shown here is derived from an EMBL/GenBank/DDBJ whole genome shotgun (WGS) entry which is preliminary data.</text>
</comment>
<dbReference type="Proteomes" id="UP000598467">
    <property type="component" value="Unassembled WGS sequence"/>
</dbReference>
<protein>
    <submittedName>
        <fullName evidence="1">DUF3088 domain-containing protein</fullName>
    </submittedName>
</protein>
<sequence length="109" mass="12345">MKDRLYLLRPGFSDPDYPGATFYCWHCALMEGVLASFPDLATRIDVRRIAWPRPRTEIADLLGSENQSLPVLVLSDQRDPVTGRPTFIDDKDGILKALTERHGFPLPHP</sequence>
<evidence type="ECO:0000313" key="2">
    <source>
        <dbReference type="Proteomes" id="UP000598467"/>
    </source>
</evidence>
<reference evidence="1" key="1">
    <citation type="submission" date="2020-05" db="EMBL/GenBank/DDBJ databases">
        <title>Identification of trans-AT polyketide cluster in two marine bacteria, producers of a novel glutaramide-containing polyketide sesbanimide D and analogs.</title>
        <authorList>
            <person name="Kacar D."/>
            <person name="Rodriguez P."/>
            <person name="Canedo L."/>
            <person name="Gonzalez E."/>
            <person name="Galan B."/>
            <person name="De La Calle F."/>
            <person name="Garcia J.L."/>
        </authorList>
    </citation>
    <scope>NUCLEOTIDE SEQUENCE</scope>
    <source>
        <strain evidence="1">PHM038</strain>
    </source>
</reference>
<dbReference type="InterPro" id="IPR021439">
    <property type="entry name" value="DUF3088"/>
</dbReference>
<organism evidence="1 2">
    <name type="scientific">Roseibium aggregatum</name>
    <dbReference type="NCBI Taxonomy" id="187304"/>
    <lineage>
        <taxon>Bacteria</taxon>
        <taxon>Pseudomonadati</taxon>
        <taxon>Pseudomonadota</taxon>
        <taxon>Alphaproteobacteria</taxon>
        <taxon>Hyphomicrobiales</taxon>
        <taxon>Stappiaceae</taxon>
        <taxon>Roseibium</taxon>
    </lineage>
</organism>
<name>A0A926NRD0_9HYPH</name>
<proteinExistence type="predicted"/>
<dbReference type="AlphaFoldDB" id="A0A926NRD0"/>
<dbReference type="Pfam" id="PF11287">
    <property type="entry name" value="DUF3088"/>
    <property type="match status" value="1"/>
</dbReference>
<dbReference type="RefSeq" id="WP_190289720.1">
    <property type="nucleotide sequence ID" value="NZ_JABFCZ010000002.1"/>
</dbReference>
<accession>A0A926NRD0</accession>
<evidence type="ECO:0000313" key="1">
    <source>
        <dbReference type="EMBL" id="MBD1545059.1"/>
    </source>
</evidence>
<gene>
    <name evidence="1" type="ORF">HK439_02200</name>
</gene>